<reference evidence="2" key="1">
    <citation type="submission" date="2022-08" db="EMBL/GenBank/DDBJ databases">
        <authorList>
            <person name="Kim S.-J."/>
        </authorList>
    </citation>
    <scope>NUCLEOTIDE SEQUENCE</scope>
    <source>
        <strain evidence="2">KJ</strain>
    </source>
</reference>
<protein>
    <submittedName>
        <fullName evidence="2">Heavy-metal-associated domain-containing protein</fullName>
    </submittedName>
</protein>
<dbReference type="PROSITE" id="PS50846">
    <property type="entry name" value="HMA_2"/>
    <property type="match status" value="1"/>
</dbReference>
<dbReference type="InterPro" id="IPR036163">
    <property type="entry name" value="HMA_dom_sf"/>
</dbReference>
<evidence type="ECO:0000259" key="1">
    <source>
        <dbReference type="PROSITE" id="PS50846"/>
    </source>
</evidence>
<dbReference type="Gene3D" id="3.30.70.100">
    <property type="match status" value="1"/>
</dbReference>
<evidence type="ECO:0000313" key="3">
    <source>
        <dbReference type="Proteomes" id="UP001246473"/>
    </source>
</evidence>
<gene>
    <name evidence="2" type="ORF">ParKJ_22050</name>
</gene>
<proteinExistence type="predicted"/>
<dbReference type="GO" id="GO:0046872">
    <property type="term" value="F:metal ion binding"/>
    <property type="evidence" value="ECO:0007669"/>
    <property type="project" value="InterPro"/>
</dbReference>
<dbReference type="Proteomes" id="UP001246473">
    <property type="component" value="Unassembled WGS sequence"/>
</dbReference>
<name>A0AAP5QAW6_9BURK</name>
<dbReference type="CDD" id="cd00371">
    <property type="entry name" value="HMA"/>
    <property type="match status" value="1"/>
</dbReference>
<dbReference type="Pfam" id="PF00403">
    <property type="entry name" value="HMA"/>
    <property type="match status" value="1"/>
</dbReference>
<feature type="domain" description="HMA" evidence="1">
    <location>
        <begin position="1"/>
        <end position="62"/>
    </location>
</feature>
<dbReference type="RefSeq" id="WP_315696996.1">
    <property type="nucleotide sequence ID" value="NZ_JANSLM010000008.1"/>
</dbReference>
<organism evidence="2 3">
    <name type="scientific">Paraburkholderia fungorum</name>
    <dbReference type="NCBI Taxonomy" id="134537"/>
    <lineage>
        <taxon>Bacteria</taxon>
        <taxon>Pseudomonadati</taxon>
        <taxon>Pseudomonadota</taxon>
        <taxon>Betaproteobacteria</taxon>
        <taxon>Burkholderiales</taxon>
        <taxon>Burkholderiaceae</taxon>
        <taxon>Paraburkholderia</taxon>
    </lineage>
</organism>
<dbReference type="SUPFAM" id="SSF55008">
    <property type="entry name" value="HMA, heavy metal-associated domain"/>
    <property type="match status" value="1"/>
</dbReference>
<sequence>MEFQVNDMSCGGCARSITNAVKQVDPAASVDVDIAQKTVKVSSSVSPEKVLNAISEAGYNPVLKD</sequence>
<evidence type="ECO:0000313" key="2">
    <source>
        <dbReference type="EMBL" id="MDT8840111.1"/>
    </source>
</evidence>
<dbReference type="AlphaFoldDB" id="A0AAP5QAW6"/>
<accession>A0AAP5QAW6</accession>
<comment type="caution">
    <text evidence="2">The sequence shown here is derived from an EMBL/GenBank/DDBJ whole genome shotgun (WGS) entry which is preliminary data.</text>
</comment>
<dbReference type="InterPro" id="IPR006121">
    <property type="entry name" value="HMA_dom"/>
</dbReference>
<dbReference type="EMBL" id="JANSLM010000008">
    <property type="protein sequence ID" value="MDT8840111.1"/>
    <property type="molecule type" value="Genomic_DNA"/>
</dbReference>